<keyword evidence="4" id="KW-0326">Glycosidase</keyword>
<dbReference type="Pfam" id="PF02929">
    <property type="entry name" value="Bgal_small_N"/>
    <property type="match status" value="1"/>
</dbReference>
<dbReference type="EC" id="3.2.1.23" evidence="2"/>
<feature type="domain" description="Beta galactosidase small chain/" evidence="5">
    <location>
        <begin position="42"/>
        <end position="341"/>
    </location>
</feature>
<evidence type="ECO:0000256" key="4">
    <source>
        <dbReference type="ARBA" id="ARBA00023295"/>
    </source>
</evidence>
<gene>
    <name evidence="6" type="ORF">LVISKB_2333</name>
</gene>
<evidence type="ECO:0000313" key="7">
    <source>
        <dbReference type="Proteomes" id="UP000012042"/>
    </source>
</evidence>
<evidence type="ECO:0000256" key="1">
    <source>
        <dbReference type="ARBA" id="ARBA00001412"/>
    </source>
</evidence>
<dbReference type="InterPro" id="IPR011013">
    <property type="entry name" value="Gal_mutarotase_sf_dom"/>
</dbReference>
<evidence type="ECO:0000313" key="6">
    <source>
        <dbReference type="EMBL" id="BAN07968.1"/>
    </source>
</evidence>
<dbReference type="PANTHER" id="PTHR46323:SF2">
    <property type="entry name" value="BETA-GALACTOSIDASE"/>
    <property type="match status" value="1"/>
</dbReference>
<dbReference type="KEGG" id="lbk:LVISKB_2333"/>
<proteinExistence type="predicted"/>
<dbReference type="HOGENOM" id="CLU_075527_0_0_9"/>
<dbReference type="AlphaFoldDB" id="M5AGL4"/>
<dbReference type="Proteomes" id="UP000012042">
    <property type="component" value="Chromosome"/>
</dbReference>
<keyword evidence="3" id="KW-0378">Hydrolase</keyword>
<accession>M5AGL4</accession>
<dbReference type="PATRIC" id="fig|1001583.3.peg.2316"/>
<dbReference type="SUPFAM" id="SSF74650">
    <property type="entry name" value="Galactose mutarotase-like"/>
    <property type="match status" value="1"/>
</dbReference>
<evidence type="ECO:0000256" key="2">
    <source>
        <dbReference type="ARBA" id="ARBA00012756"/>
    </source>
</evidence>
<dbReference type="PANTHER" id="PTHR46323">
    <property type="entry name" value="BETA-GALACTOSIDASE"/>
    <property type="match status" value="1"/>
</dbReference>
<evidence type="ECO:0000256" key="3">
    <source>
        <dbReference type="ARBA" id="ARBA00022801"/>
    </source>
</evidence>
<dbReference type="Gene3D" id="2.70.98.10">
    <property type="match status" value="1"/>
</dbReference>
<dbReference type="InterPro" id="IPR014718">
    <property type="entry name" value="GH-type_carb-bd"/>
</dbReference>
<sequence>MNFPVTGCYLLTGHPSQLYRRWTITMDNTTKLNVIFGDVTLGVSGPGFHYIFAYDRGGLESLVQDGKEWLYRTPMPALWRATTDNDRGNGFSTKSAQWLGADLFSSCDHISVAIDGQSIPLPIAPENNRYSDHETATTVAVTFTYTTPTTPATTIAVTYTVAASGAMTVAVHYAGKADLPELPALGLRLVMPTPALGFAYQGLSGETYPDRKAGGHKGIHQVAGLPVTPYLVPQECGMHVDNQWVTVTRGTTQNNADADHDAFSLKVRQTQHHFAFSCLPYTPTELENATHQEELPVPRRTVLTIYGAVRGVGGIDSWGSDAEAPYHIAGDSDHDFSFEIAGPTPV</sequence>
<dbReference type="GO" id="GO:0005990">
    <property type="term" value="P:lactose catabolic process"/>
    <property type="evidence" value="ECO:0007669"/>
    <property type="project" value="TreeGrafter"/>
</dbReference>
<reference evidence="6 7" key="1">
    <citation type="journal article" date="2013" name="PLoS ONE">
        <title>Genomic Analysis by Deep Sequencing of the Probiotic Lactobacillus brevis KB290 Harboring Nine Plasmids Reveals Genomic Stability.</title>
        <authorList>
            <person name="Fukao M."/>
            <person name="Oshima K."/>
            <person name="Morita H."/>
            <person name="Toh H."/>
            <person name="Suda W."/>
            <person name="Kim S.W."/>
            <person name="Suzuki S."/>
            <person name="Yakabe T."/>
            <person name="Hattori M."/>
            <person name="Yajima N."/>
        </authorList>
    </citation>
    <scope>NUCLEOTIDE SEQUENCE [LARGE SCALE GENOMIC DNA]</scope>
    <source>
        <strain evidence="6 7">KB290</strain>
    </source>
</reference>
<comment type="catalytic activity">
    <reaction evidence="1">
        <text>Hydrolysis of terminal non-reducing beta-D-galactose residues in beta-D-galactosides.</text>
        <dbReference type="EC" id="3.2.1.23"/>
    </reaction>
</comment>
<dbReference type="GO" id="GO:0009341">
    <property type="term" value="C:beta-galactosidase complex"/>
    <property type="evidence" value="ECO:0007669"/>
    <property type="project" value="InterPro"/>
</dbReference>
<organism evidence="6 7">
    <name type="scientific">Levilactobacillus brevis KB290</name>
    <dbReference type="NCBI Taxonomy" id="1001583"/>
    <lineage>
        <taxon>Bacteria</taxon>
        <taxon>Bacillati</taxon>
        <taxon>Bacillota</taxon>
        <taxon>Bacilli</taxon>
        <taxon>Lactobacillales</taxon>
        <taxon>Lactobacillaceae</taxon>
        <taxon>Levilactobacillus</taxon>
    </lineage>
</organism>
<dbReference type="GO" id="GO:0004565">
    <property type="term" value="F:beta-galactosidase activity"/>
    <property type="evidence" value="ECO:0007669"/>
    <property type="project" value="UniProtKB-EC"/>
</dbReference>
<dbReference type="GO" id="GO:0030246">
    <property type="term" value="F:carbohydrate binding"/>
    <property type="evidence" value="ECO:0007669"/>
    <property type="project" value="InterPro"/>
</dbReference>
<protein>
    <recommendedName>
        <fullName evidence="2">beta-galactosidase</fullName>
        <ecNumber evidence="2">3.2.1.23</ecNumber>
    </recommendedName>
</protein>
<dbReference type="InterPro" id="IPR050347">
    <property type="entry name" value="Bact_Beta-galactosidase"/>
</dbReference>
<dbReference type="EMBL" id="AP012167">
    <property type="protein sequence ID" value="BAN07968.1"/>
    <property type="molecule type" value="Genomic_DNA"/>
</dbReference>
<dbReference type="SMART" id="SM01038">
    <property type="entry name" value="Bgal_small_N"/>
    <property type="match status" value="1"/>
</dbReference>
<name>M5AGL4_LEVBR</name>
<evidence type="ECO:0000259" key="5">
    <source>
        <dbReference type="SMART" id="SM01038"/>
    </source>
</evidence>
<dbReference type="InterPro" id="IPR004199">
    <property type="entry name" value="B-gal_small/dom_5"/>
</dbReference>